<dbReference type="Proteomes" id="UP000234681">
    <property type="component" value="Chromosome 6"/>
</dbReference>
<sequence>MTQSKIGIFHGTHRSYFMKNEIISLPVLSTFVFLLKLM</sequence>
<accession>A6HBB7</accession>
<dbReference type="AlphaFoldDB" id="A6HBB7"/>
<evidence type="ECO:0000313" key="1">
    <source>
        <dbReference type="EMBL" id="EDM03322.1"/>
    </source>
</evidence>
<proteinExistence type="predicted"/>
<organism evidence="1 2">
    <name type="scientific">Rattus norvegicus</name>
    <name type="common">Rat</name>
    <dbReference type="NCBI Taxonomy" id="10116"/>
    <lineage>
        <taxon>Eukaryota</taxon>
        <taxon>Metazoa</taxon>
        <taxon>Chordata</taxon>
        <taxon>Craniata</taxon>
        <taxon>Vertebrata</taxon>
        <taxon>Euteleostomi</taxon>
        <taxon>Mammalia</taxon>
        <taxon>Eutheria</taxon>
        <taxon>Euarchontoglires</taxon>
        <taxon>Glires</taxon>
        <taxon>Rodentia</taxon>
        <taxon>Myomorpha</taxon>
        <taxon>Muroidea</taxon>
        <taxon>Muridae</taxon>
        <taxon>Murinae</taxon>
        <taxon>Rattus</taxon>
    </lineage>
</organism>
<dbReference type="EMBL" id="CH473947">
    <property type="protein sequence ID" value="EDM03322.1"/>
    <property type="molecule type" value="Genomic_DNA"/>
</dbReference>
<protein>
    <submittedName>
        <fullName evidence="1">Uncharacterized protein RGD1312038_predicted</fullName>
    </submittedName>
</protein>
<evidence type="ECO:0000313" key="2">
    <source>
        <dbReference type="Proteomes" id="UP000234681"/>
    </source>
</evidence>
<gene>
    <name evidence="1" type="primary">RGD1312038_predicted</name>
    <name evidence="1" type="ORF">rCG_61517</name>
</gene>
<name>A6HBB7_RAT</name>
<reference evidence="2" key="1">
    <citation type="submission" date="2005-09" db="EMBL/GenBank/DDBJ databases">
        <authorList>
            <person name="Mural R.J."/>
            <person name="Li P.W."/>
            <person name="Adams M.D."/>
            <person name="Amanatides P.G."/>
            <person name="Baden-Tillson H."/>
            <person name="Barnstead M."/>
            <person name="Chin S.H."/>
            <person name="Dew I."/>
            <person name="Evans C.A."/>
            <person name="Ferriera S."/>
            <person name="Flanigan M."/>
            <person name="Fosler C."/>
            <person name="Glodek A."/>
            <person name="Gu Z."/>
            <person name="Holt R.A."/>
            <person name="Jennings D."/>
            <person name="Kraft C.L."/>
            <person name="Lu F."/>
            <person name="Nguyen T."/>
            <person name="Nusskern D.R."/>
            <person name="Pfannkoch C.M."/>
            <person name="Sitter C."/>
            <person name="Sutton G.G."/>
            <person name="Venter J.C."/>
            <person name="Wang Z."/>
            <person name="Woodage T."/>
            <person name="Zheng X.H."/>
            <person name="Zhong F."/>
        </authorList>
    </citation>
    <scope>NUCLEOTIDE SEQUENCE [LARGE SCALE GENOMIC DNA]</scope>
    <source>
        <strain>BN</strain>
        <strain evidence="2">Sprague-Dawley</strain>
    </source>
</reference>